<dbReference type="Proteomes" id="UP000184038">
    <property type="component" value="Unassembled WGS sequence"/>
</dbReference>
<proteinExistence type="predicted"/>
<dbReference type="EMBL" id="FRCP01000007">
    <property type="protein sequence ID" value="SHM19982.1"/>
    <property type="molecule type" value="Genomic_DNA"/>
</dbReference>
<reference evidence="2 3" key="1">
    <citation type="submission" date="2016-11" db="EMBL/GenBank/DDBJ databases">
        <authorList>
            <person name="Jaros S."/>
            <person name="Januszkiewicz K."/>
            <person name="Wedrychowicz H."/>
        </authorList>
    </citation>
    <scope>NUCLEOTIDE SEQUENCE [LARGE SCALE GENOMIC DNA]</scope>
    <source>
        <strain evidence="2 3">DSM 15930</strain>
    </source>
</reference>
<evidence type="ECO:0000259" key="1">
    <source>
        <dbReference type="Pfam" id="PF00682"/>
    </source>
</evidence>
<dbReference type="OrthoDB" id="9804858at2"/>
<accession>A0A1M7GUD7</accession>
<name>A0A1M7GUD7_9FIRM</name>
<dbReference type="InterPro" id="IPR013785">
    <property type="entry name" value="Aldolase_TIM"/>
</dbReference>
<keyword evidence="3" id="KW-1185">Reference proteome</keyword>
<dbReference type="STRING" id="1120996.SAMN02746066_01131"/>
<dbReference type="CDD" id="cd07944">
    <property type="entry name" value="DRE_TIM_HOA_like"/>
    <property type="match status" value="1"/>
</dbReference>
<dbReference type="Gene3D" id="3.20.20.70">
    <property type="entry name" value="Aldolase class I"/>
    <property type="match status" value="1"/>
</dbReference>
<dbReference type="GO" id="GO:0003824">
    <property type="term" value="F:catalytic activity"/>
    <property type="evidence" value="ECO:0007669"/>
    <property type="project" value="InterPro"/>
</dbReference>
<sequence length="529" mass="60444">MNRVKLLDCTLRDGGYVNSWNFGKDTIKTLITGLSTARIDIVECGFLTDCIYNEDYALFSDNNEVTNVLENPDSSILYVVMIAIGEKEINPINLSPASEGPIKGVRLTFHQNEIEKAFYYAHILMDKGYQVFMQPVGSANYKDQILMDLIQRINELRPHAFYLVDTLGTMYQNDVKRLLYLLDNNLDPSIALGLHSHNNLQMSFANAQDLISFCTTRTILIDTSIYGMGRGAGNLCTELLTDYLNTNYKADYEVLPLLECVDECLMPIYMQRPWGYSVAYFLASSKNCHPNYASYLLSKQTVSVRAISNILDEIPEERRFLFDKNYIESLYQSYQKHYVDDLEVLKQLRIDMVGKEVLVIGTGKSVIEQKERIEAYIEVNHPFVISINSVPDFKVDLIFISNERRYRKIANRVDLKKTIFTSNLMHLKQDVRYVNYAELLNTSMDVSDQAGMMVLKLLVKTSAQSVVLAGFDGFSGNQVNNYSENRFIGSSEPEEMSKKNEATAIQIKKRAKDYKITFLTKSLYSQEVT</sequence>
<protein>
    <submittedName>
        <fullName evidence="2">4-hydroxy 2-oxovalerate aldolase</fullName>
    </submittedName>
</protein>
<dbReference type="InterPro" id="IPR000891">
    <property type="entry name" value="PYR_CT"/>
</dbReference>
<evidence type="ECO:0000313" key="3">
    <source>
        <dbReference type="Proteomes" id="UP000184038"/>
    </source>
</evidence>
<evidence type="ECO:0000313" key="2">
    <source>
        <dbReference type="EMBL" id="SHM19982.1"/>
    </source>
</evidence>
<dbReference type="SUPFAM" id="SSF51569">
    <property type="entry name" value="Aldolase"/>
    <property type="match status" value="1"/>
</dbReference>
<dbReference type="AlphaFoldDB" id="A0A1M7GUD7"/>
<feature type="domain" description="Pyruvate carboxyltransferase" evidence="1">
    <location>
        <begin position="126"/>
        <end position="244"/>
    </location>
</feature>
<dbReference type="RefSeq" id="WP_073284334.1">
    <property type="nucleotide sequence ID" value="NZ_FRCP01000007.1"/>
</dbReference>
<dbReference type="Pfam" id="PF00682">
    <property type="entry name" value="HMGL-like"/>
    <property type="match status" value="1"/>
</dbReference>
<gene>
    <name evidence="2" type="ORF">SAMN02746066_01131</name>
</gene>
<organism evidence="2 3">
    <name type="scientific">Anaerosporobacter mobilis DSM 15930</name>
    <dbReference type="NCBI Taxonomy" id="1120996"/>
    <lineage>
        <taxon>Bacteria</taxon>
        <taxon>Bacillati</taxon>
        <taxon>Bacillota</taxon>
        <taxon>Clostridia</taxon>
        <taxon>Lachnospirales</taxon>
        <taxon>Lachnospiraceae</taxon>
        <taxon>Anaerosporobacter</taxon>
    </lineage>
</organism>